<reference evidence="2" key="2">
    <citation type="submission" date="2024-10" db="UniProtKB">
        <authorList>
            <consortium name="EnsemblProtists"/>
        </authorList>
    </citation>
    <scope>IDENTIFICATION</scope>
</reference>
<dbReference type="InterPro" id="IPR007474">
    <property type="entry name" value="ApaG_domain"/>
</dbReference>
<dbReference type="PaxDb" id="2903-EOD10261"/>
<protein>
    <recommendedName>
        <fullName evidence="1">ApaG domain-containing protein</fullName>
    </recommendedName>
</protein>
<evidence type="ECO:0000313" key="2">
    <source>
        <dbReference type="EnsemblProtists" id="EOD10261"/>
    </source>
</evidence>
<dbReference type="Pfam" id="PF04379">
    <property type="entry name" value="DUF525"/>
    <property type="match status" value="1"/>
</dbReference>
<evidence type="ECO:0000313" key="3">
    <source>
        <dbReference type="Proteomes" id="UP000013827"/>
    </source>
</evidence>
<dbReference type="HOGENOM" id="CLU_1398695_0_0_1"/>
<dbReference type="Gene3D" id="2.60.40.1470">
    <property type="entry name" value="ApaG domain"/>
    <property type="match status" value="1"/>
</dbReference>
<keyword evidence="3" id="KW-1185">Reference proteome</keyword>
<dbReference type="eggNOG" id="ENOG502SVZR">
    <property type="taxonomic scope" value="Eukaryota"/>
</dbReference>
<proteinExistence type="predicted"/>
<reference evidence="3" key="1">
    <citation type="journal article" date="2013" name="Nature">
        <title>Pan genome of the phytoplankton Emiliania underpins its global distribution.</title>
        <authorList>
            <person name="Read B.A."/>
            <person name="Kegel J."/>
            <person name="Klute M.J."/>
            <person name="Kuo A."/>
            <person name="Lefebvre S.C."/>
            <person name="Maumus F."/>
            <person name="Mayer C."/>
            <person name="Miller J."/>
            <person name="Monier A."/>
            <person name="Salamov A."/>
            <person name="Young J."/>
            <person name="Aguilar M."/>
            <person name="Claverie J.M."/>
            <person name="Frickenhaus S."/>
            <person name="Gonzalez K."/>
            <person name="Herman E.K."/>
            <person name="Lin Y.C."/>
            <person name="Napier J."/>
            <person name="Ogata H."/>
            <person name="Sarno A.F."/>
            <person name="Shmutz J."/>
            <person name="Schroeder D."/>
            <person name="de Vargas C."/>
            <person name="Verret F."/>
            <person name="von Dassow P."/>
            <person name="Valentin K."/>
            <person name="Van de Peer Y."/>
            <person name="Wheeler G."/>
            <person name="Dacks J.B."/>
            <person name="Delwiche C.F."/>
            <person name="Dyhrman S.T."/>
            <person name="Glockner G."/>
            <person name="John U."/>
            <person name="Richards T."/>
            <person name="Worden A.Z."/>
            <person name="Zhang X."/>
            <person name="Grigoriev I.V."/>
            <person name="Allen A.E."/>
            <person name="Bidle K."/>
            <person name="Borodovsky M."/>
            <person name="Bowler C."/>
            <person name="Brownlee C."/>
            <person name="Cock J.M."/>
            <person name="Elias M."/>
            <person name="Gladyshev V.N."/>
            <person name="Groth M."/>
            <person name="Guda C."/>
            <person name="Hadaegh A."/>
            <person name="Iglesias-Rodriguez M.D."/>
            <person name="Jenkins J."/>
            <person name="Jones B.M."/>
            <person name="Lawson T."/>
            <person name="Leese F."/>
            <person name="Lindquist E."/>
            <person name="Lobanov A."/>
            <person name="Lomsadze A."/>
            <person name="Malik S.B."/>
            <person name="Marsh M.E."/>
            <person name="Mackinder L."/>
            <person name="Mock T."/>
            <person name="Mueller-Roeber B."/>
            <person name="Pagarete A."/>
            <person name="Parker M."/>
            <person name="Probert I."/>
            <person name="Quesneville H."/>
            <person name="Raines C."/>
            <person name="Rensing S.A."/>
            <person name="Riano-Pachon D.M."/>
            <person name="Richier S."/>
            <person name="Rokitta S."/>
            <person name="Shiraiwa Y."/>
            <person name="Soanes D.M."/>
            <person name="van der Giezen M."/>
            <person name="Wahlund T.M."/>
            <person name="Williams B."/>
            <person name="Wilson W."/>
            <person name="Wolfe G."/>
            <person name="Wurch L.L."/>
        </authorList>
    </citation>
    <scope>NUCLEOTIDE SEQUENCE</scope>
</reference>
<dbReference type="SUPFAM" id="SSF110069">
    <property type="entry name" value="ApaG-like"/>
    <property type="match status" value="1"/>
</dbReference>
<dbReference type="GeneID" id="17256415"/>
<dbReference type="InterPro" id="IPR036767">
    <property type="entry name" value="ApaG_sf"/>
</dbReference>
<name>A0A0D3IG76_EMIH1</name>
<dbReference type="Proteomes" id="UP000013827">
    <property type="component" value="Unassembled WGS sequence"/>
</dbReference>
<dbReference type="PROSITE" id="PS51087">
    <property type="entry name" value="APAG"/>
    <property type="match status" value="1"/>
</dbReference>
<dbReference type="EnsemblProtists" id="EOD10261">
    <property type="protein sequence ID" value="EOD10261"/>
    <property type="gene ID" value="EMIHUDRAFT_358287"/>
</dbReference>
<dbReference type="KEGG" id="ehx:EMIHUDRAFT_358287"/>
<sequence length="195" mass="20656">MHGSFQFETLRAVSGVVPSMFNARVGRLALSPTDSLEQAPCGEPARGDMLPDTSVRATRRVIVGATVERQPERSDEVAGVYRWAYDVQINNARDQAITVVAHRWMTVDADGAVKEMNGLGVGGNYRSKEIELPAGDAFRTKGILATATPVGNAWGAYTVRAQTAGGDEVEIDAEVGVVGLSTDGTPVADLRPEAG</sequence>
<accession>A0A0D3IG76</accession>
<dbReference type="RefSeq" id="XP_005762690.1">
    <property type="nucleotide sequence ID" value="XM_005762633.1"/>
</dbReference>
<dbReference type="AlphaFoldDB" id="A0A0D3IG76"/>
<feature type="domain" description="ApaG" evidence="1">
    <location>
        <begin position="55"/>
        <end position="187"/>
    </location>
</feature>
<evidence type="ECO:0000259" key="1">
    <source>
        <dbReference type="PROSITE" id="PS51087"/>
    </source>
</evidence>
<organism evidence="2 3">
    <name type="scientific">Emiliania huxleyi (strain CCMP1516)</name>
    <dbReference type="NCBI Taxonomy" id="280463"/>
    <lineage>
        <taxon>Eukaryota</taxon>
        <taxon>Haptista</taxon>
        <taxon>Haptophyta</taxon>
        <taxon>Prymnesiophyceae</taxon>
        <taxon>Isochrysidales</taxon>
        <taxon>Noelaerhabdaceae</taxon>
        <taxon>Emiliania</taxon>
    </lineage>
</organism>